<gene>
    <name evidence="2" type="primary">LOC115627351</name>
</gene>
<dbReference type="RefSeq" id="XP_030378859.1">
    <property type="nucleotide sequence ID" value="XM_030522999.1"/>
</dbReference>
<dbReference type="Gene3D" id="3.80.10.10">
    <property type="entry name" value="Ribonuclease Inhibitor"/>
    <property type="match status" value="1"/>
</dbReference>
<evidence type="ECO:0000313" key="2">
    <source>
        <dbReference type="RefSeq" id="XP_030378859.1"/>
    </source>
</evidence>
<dbReference type="OrthoDB" id="6492012at2759"/>
<reference evidence="2" key="1">
    <citation type="submission" date="2025-08" db="UniProtKB">
        <authorList>
            <consortium name="RefSeq"/>
        </authorList>
    </citation>
    <scope>IDENTIFICATION</scope>
    <source>
        <strain evidence="2">11010-0011.00</strain>
        <tissue evidence="2">Whole body</tissue>
    </source>
</reference>
<protein>
    <submittedName>
        <fullName evidence="2">Uncharacterized protein LOC115627351</fullName>
    </submittedName>
</protein>
<dbReference type="Proteomes" id="UP000504634">
    <property type="component" value="Unplaced"/>
</dbReference>
<dbReference type="SUPFAM" id="SSF52058">
    <property type="entry name" value="L domain-like"/>
    <property type="match status" value="1"/>
</dbReference>
<keyword evidence="1" id="KW-1185">Reference proteome</keyword>
<evidence type="ECO:0000313" key="1">
    <source>
        <dbReference type="Proteomes" id="UP000504634"/>
    </source>
</evidence>
<proteinExistence type="predicted"/>
<accession>A0A6J2TS23</accession>
<dbReference type="InterPro" id="IPR032675">
    <property type="entry name" value="LRR_dom_sf"/>
</dbReference>
<name>A0A6J2TS23_DROLE</name>
<dbReference type="GeneID" id="115627351"/>
<organism evidence="1 2">
    <name type="scientific">Drosophila lebanonensis</name>
    <name type="common">Fruit fly</name>
    <name type="synonym">Scaptodrosophila lebanonensis</name>
    <dbReference type="NCBI Taxonomy" id="7225"/>
    <lineage>
        <taxon>Eukaryota</taxon>
        <taxon>Metazoa</taxon>
        <taxon>Ecdysozoa</taxon>
        <taxon>Arthropoda</taxon>
        <taxon>Hexapoda</taxon>
        <taxon>Insecta</taxon>
        <taxon>Pterygota</taxon>
        <taxon>Neoptera</taxon>
        <taxon>Endopterygota</taxon>
        <taxon>Diptera</taxon>
        <taxon>Brachycera</taxon>
        <taxon>Muscomorpha</taxon>
        <taxon>Ephydroidea</taxon>
        <taxon>Drosophilidae</taxon>
        <taxon>Scaptodrosophila</taxon>
    </lineage>
</organism>
<dbReference type="AlphaFoldDB" id="A0A6J2TS23"/>
<sequence>MSILAVPENSITEIFRLLPLIHQVQLARSCWRMEGIFEGASLLMHRTLDFAEFAGMSTEDMKFFFRMSGKNVKQLKGVIQPNQLECFLDLVGSCCENVRSMLVDLSFLTPRQWSKALQNKNQLMELRMRQCNVSNMLPLTQLSGLKHLDLTNNEQLVDIHHLRMPVSIETINLTGCISLDDFHTTKFCKALPSLKVLNLTNVWLSTHAWQLMVADCPALEELTFTYHSVNYASIAKLPSLKKLTINVHRSIYCLGHDFLTALLRHKGNQLEHLEIQVRRNWKLTWNIEVAHLISQLSALCSLSNGHNYHMHVYGFKKFGQLQQRLNISDCPQISDHTITFLVNACPLLHEIVLEGCLSVTPNLLTLISDEINIEKRNGEITRKLPVKLYAYYTAINEKSLHNFKYPTTSNVIRVILKKKTAHYPA</sequence>